<reference evidence="1 2" key="1">
    <citation type="submission" date="2021-03" db="EMBL/GenBank/DDBJ databases">
        <title>Sequencing the genomes of 1000 actinobacteria strains.</title>
        <authorList>
            <person name="Klenk H.-P."/>
        </authorList>
    </citation>
    <scope>NUCLEOTIDE SEQUENCE [LARGE SCALE GENOMIC DNA]</scope>
    <source>
        <strain evidence="1 2">DSM 24221</strain>
    </source>
</reference>
<dbReference type="RefSeq" id="WP_277602643.1">
    <property type="nucleotide sequence ID" value="NZ_CP049253.1"/>
</dbReference>
<organism evidence="1 2">
    <name type="scientific">Microbacterium amylolyticum</name>
    <dbReference type="NCBI Taxonomy" id="936337"/>
    <lineage>
        <taxon>Bacteria</taxon>
        <taxon>Bacillati</taxon>
        <taxon>Actinomycetota</taxon>
        <taxon>Actinomycetes</taxon>
        <taxon>Micrococcales</taxon>
        <taxon>Microbacteriaceae</taxon>
        <taxon>Microbacterium</taxon>
    </lineage>
</organism>
<gene>
    <name evidence="1" type="ORF">JOF34_000685</name>
</gene>
<evidence type="ECO:0000313" key="1">
    <source>
        <dbReference type="EMBL" id="MBP2436099.1"/>
    </source>
</evidence>
<proteinExistence type="predicted"/>
<protein>
    <submittedName>
        <fullName evidence="1">Uncharacterized protein</fullName>
    </submittedName>
</protein>
<evidence type="ECO:0000313" key="2">
    <source>
        <dbReference type="Proteomes" id="UP001519362"/>
    </source>
</evidence>
<accession>A0ABS4ZFQ3</accession>
<dbReference type="EMBL" id="JAGIOL010000001">
    <property type="protein sequence ID" value="MBP2436099.1"/>
    <property type="molecule type" value="Genomic_DNA"/>
</dbReference>
<sequence length="40" mass="4717">MSEELVSRLDVIETQPLAERAESYLRLHEEFTRTLEQAPE</sequence>
<keyword evidence="2" id="KW-1185">Reference proteome</keyword>
<comment type="caution">
    <text evidence="1">The sequence shown here is derived from an EMBL/GenBank/DDBJ whole genome shotgun (WGS) entry which is preliminary data.</text>
</comment>
<name>A0ABS4ZFQ3_9MICO</name>
<dbReference type="Proteomes" id="UP001519362">
    <property type="component" value="Unassembled WGS sequence"/>
</dbReference>